<evidence type="ECO:0000313" key="2">
    <source>
        <dbReference type="Proteomes" id="UP000749646"/>
    </source>
</evidence>
<proteinExistence type="predicted"/>
<gene>
    <name evidence="1" type="ORF">BGZ65_008207</name>
</gene>
<feature type="non-terminal residue" evidence="1">
    <location>
        <position position="62"/>
    </location>
</feature>
<name>A0A9P6IW18_9FUNG</name>
<dbReference type="Proteomes" id="UP000749646">
    <property type="component" value="Unassembled WGS sequence"/>
</dbReference>
<organism evidence="1 2">
    <name type="scientific">Modicella reniformis</name>
    <dbReference type="NCBI Taxonomy" id="1440133"/>
    <lineage>
        <taxon>Eukaryota</taxon>
        <taxon>Fungi</taxon>
        <taxon>Fungi incertae sedis</taxon>
        <taxon>Mucoromycota</taxon>
        <taxon>Mortierellomycotina</taxon>
        <taxon>Mortierellomycetes</taxon>
        <taxon>Mortierellales</taxon>
        <taxon>Mortierellaceae</taxon>
        <taxon>Modicella</taxon>
    </lineage>
</organism>
<dbReference type="AlphaFoldDB" id="A0A9P6IW18"/>
<reference evidence="1" key="1">
    <citation type="journal article" date="2020" name="Fungal Divers.">
        <title>Resolving the Mortierellaceae phylogeny through synthesis of multi-gene phylogenetics and phylogenomics.</title>
        <authorList>
            <person name="Vandepol N."/>
            <person name="Liber J."/>
            <person name="Desiro A."/>
            <person name="Na H."/>
            <person name="Kennedy M."/>
            <person name="Barry K."/>
            <person name="Grigoriev I.V."/>
            <person name="Miller A.N."/>
            <person name="O'Donnell K."/>
            <person name="Stajich J.E."/>
            <person name="Bonito G."/>
        </authorList>
    </citation>
    <scope>NUCLEOTIDE SEQUENCE</scope>
    <source>
        <strain evidence="1">MES-2147</strain>
    </source>
</reference>
<keyword evidence="2" id="KW-1185">Reference proteome</keyword>
<dbReference type="OrthoDB" id="2434038at2759"/>
<evidence type="ECO:0000313" key="1">
    <source>
        <dbReference type="EMBL" id="KAF9948250.1"/>
    </source>
</evidence>
<comment type="caution">
    <text evidence="1">The sequence shown here is derived from an EMBL/GenBank/DDBJ whole genome shotgun (WGS) entry which is preliminary data.</text>
</comment>
<sequence length="62" mass="7071">MAELAQMKGRLDDFYNNDLSVKKHLWDSRKAADAEFAIITNRLLKMVGGSTRLSLVAYILRD</sequence>
<protein>
    <submittedName>
        <fullName evidence="1">Uncharacterized protein</fullName>
    </submittedName>
</protein>
<accession>A0A9P6IW18</accession>
<dbReference type="EMBL" id="JAAAHW010007448">
    <property type="protein sequence ID" value="KAF9948250.1"/>
    <property type="molecule type" value="Genomic_DNA"/>
</dbReference>